<gene>
    <name evidence="1" type="ORF">EVOR1521_LOCUS10199</name>
</gene>
<protein>
    <submittedName>
        <fullName evidence="1">Uncharacterized protein</fullName>
    </submittedName>
</protein>
<dbReference type="EMBL" id="CAUJNA010000962">
    <property type="protein sequence ID" value="CAJ1382954.1"/>
    <property type="molecule type" value="Genomic_DNA"/>
</dbReference>
<comment type="caution">
    <text evidence="1">The sequence shown here is derived from an EMBL/GenBank/DDBJ whole genome shotgun (WGS) entry which is preliminary data.</text>
</comment>
<accession>A0AA36IB12</accession>
<reference evidence="1" key="1">
    <citation type="submission" date="2023-08" db="EMBL/GenBank/DDBJ databases">
        <authorList>
            <person name="Chen Y."/>
            <person name="Shah S."/>
            <person name="Dougan E. K."/>
            <person name="Thang M."/>
            <person name="Chan C."/>
        </authorList>
    </citation>
    <scope>NUCLEOTIDE SEQUENCE</scope>
</reference>
<sequence>MASMPAAYQSFLDAIASVGGFGSVPVAITEYNSPFVLGNRSAYVGSLAGAADNAAKMAFWVTQPRMHAAFLYQGVSGAFEAMNPYSFPLGCSATVKEPASNCSACGAGLQAAPFFVAPARPDLAPPAPARSPHCGCGPQDLQWMNSEGAYGATGVWDSSCSCPLGSLQGCRGCDNFHCQFGPAPESGMGAIYADGLRTPSGVLLSMLRSAQASRVVKMSGVEMLKAKGVYPLAWEEYGQAVLLLSNPSPNSIHGLPSVDELIPTARWVWQAVRLAQRSKDSKDISGLDGFDSPLPLLGYTQDAPRFKGPARQKLGPLEAFQVVQLWVSFAGCVSAYGGD</sequence>
<evidence type="ECO:0000313" key="1">
    <source>
        <dbReference type="EMBL" id="CAJ1382954.1"/>
    </source>
</evidence>
<keyword evidence="2" id="KW-1185">Reference proteome</keyword>
<name>A0AA36IB12_9DINO</name>
<evidence type="ECO:0000313" key="2">
    <source>
        <dbReference type="Proteomes" id="UP001178507"/>
    </source>
</evidence>
<dbReference type="Proteomes" id="UP001178507">
    <property type="component" value="Unassembled WGS sequence"/>
</dbReference>
<dbReference type="AlphaFoldDB" id="A0AA36IB12"/>
<proteinExistence type="predicted"/>
<organism evidence="1 2">
    <name type="scientific">Effrenium voratum</name>
    <dbReference type="NCBI Taxonomy" id="2562239"/>
    <lineage>
        <taxon>Eukaryota</taxon>
        <taxon>Sar</taxon>
        <taxon>Alveolata</taxon>
        <taxon>Dinophyceae</taxon>
        <taxon>Suessiales</taxon>
        <taxon>Symbiodiniaceae</taxon>
        <taxon>Effrenium</taxon>
    </lineage>
</organism>